<dbReference type="GO" id="GO:0003677">
    <property type="term" value="F:DNA binding"/>
    <property type="evidence" value="ECO:0007669"/>
    <property type="project" value="InterPro"/>
</dbReference>
<dbReference type="RefSeq" id="WP_203916758.1">
    <property type="nucleotide sequence ID" value="NZ_BONZ01000013.1"/>
</dbReference>
<dbReference type="GO" id="GO:0042586">
    <property type="term" value="F:peptide deformylase activity"/>
    <property type="evidence" value="ECO:0007669"/>
    <property type="project" value="UniProtKB-UniRule"/>
</dbReference>
<evidence type="ECO:0000313" key="5">
    <source>
        <dbReference type="Proteomes" id="UP000642748"/>
    </source>
</evidence>
<dbReference type="Pfam" id="PF01327">
    <property type="entry name" value="Pep_deformylase"/>
    <property type="match status" value="1"/>
</dbReference>
<sequence>MTTSPLDGAAGAFAAELAQWRAERGMSKKQLASDMGFDPSYVSHVEGRRHRPTEDFARRAEAVLQAGGAIWARFAEYNELRRERVGPKQSSGVSGQWLPPGAGLIVEHEIATLSYVDGMYRCEIRRHLYNAGTEPVTRYPVRVAVDRFPGEPERSNRYYRENPLTWEELNLAAFHGEGLDGPGEPMEWRATHDRDSFKEIWVLFENDQSRFPLYRGQRTVIRYSYQVGEDKWGRWFQRAVRLPTRRLTVRLRFPAEAAPAVWGVQTSLTAESPLRTPVQQTTDGDTTVFEWATNNPPLSSRYRLQWRFRGRVPAPRISVENQFSRLRASERMRAVGIVQRGSDQLRQPARQFDLPAEEPMAREVVNRLLTALDRINELHVFGKGMGLAAPQLGLDWAAAVVRPPEPDAPPVVLLNPGIVAASSEADEQFEGCLSFFDVRGRVRRPLWLEVRNATFAGSSVITAYEQGLARLVAHEIDHLEGRLYVDRMAPDNALVPVEEYRGTGNPWRYSSTSRTSRT</sequence>
<feature type="binding site" evidence="2">
    <location>
        <position position="432"/>
    </location>
    <ligand>
        <name>Fe cation</name>
        <dbReference type="ChEBI" id="CHEBI:24875"/>
    </ligand>
</feature>
<comment type="cofactor">
    <cofactor evidence="2">
        <name>Fe(2+)</name>
        <dbReference type="ChEBI" id="CHEBI:29033"/>
    </cofactor>
    <text evidence="2">Binds 1 Fe(2+) ion.</text>
</comment>
<dbReference type="Gene3D" id="1.10.260.40">
    <property type="entry name" value="lambda repressor-like DNA-binding domains"/>
    <property type="match status" value="1"/>
</dbReference>
<feature type="binding site" evidence="2">
    <location>
        <position position="478"/>
    </location>
    <ligand>
        <name>Fe cation</name>
        <dbReference type="ChEBI" id="CHEBI:24875"/>
    </ligand>
</feature>
<name>A0A8J3VPA0_9ACTN</name>
<feature type="active site" evidence="2">
    <location>
        <position position="475"/>
    </location>
</feature>
<dbReference type="PANTHER" id="PTHR10458">
    <property type="entry name" value="PEPTIDE DEFORMYLASE"/>
    <property type="match status" value="1"/>
</dbReference>
<dbReference type="PRINTS" id="PR01576">
    <property type="entry name" value="PDEFORMYLASE"/>
</dbReference>
<dbReference type="EC" id="3.5.1.88" evidence="2"/>
<dbReference type="Proteomes" id="UP000642748">
    <property type="component" value="Unassembled WGS sequence"/>
</dbReference>
<feature type="binding site" evidence="2">
    <location>
        <position position="474"/>
    </location>
    <ligand>
        <name>Fe cation</name>
        <dbReference type="ChEBI" id="CHEBI:24875"/>
    </ligand>
</feature>
<dbReference type="PANTHER" id="PTHR10458:SF22">
    <property type="entry name" value="PEPTIDE DEFORMYLASE"/>
    <property type="match status" value="1"/>
</dbReference>
<dbReference type="AlphaFoldDB" id="A0A8J3VPA0"/>
<accession>A0A8J3VPA0</accession>
<keyword evidence="2" id="KW-0648">Protein biosynthesis</keyword>
<dbReference type="InterPro" id="IPR010982">
    <property type="entry name" value="Lambda_DNA-bd_dom_sf"/>
</dbReference>
<comment type="catalytic activity">
    <reaction evidence="2">
        <text>N-terminal N-formyl-L-methionyl-[peptide] + H2O = N-terminal L-methionyl-[peptide] + formate</text>
        <dbReference type="Rhea" id="RHEA:24420"/>
        <dbReference type="Rhea" id="RHEA-COMP:10639"/>
        <dbReference type="Rhea" id="RHEA-COMP:10640"/>
        <dbReference type="ChEBI" id="CHEBI:15377"/>
        <dbReference type="ChEBI" id="CHEBI:15740"/>
        <dbReference type="ChEBI" id="CHEBI:49298"/>
        <dbReference type="ChEBI" id="CHEBI:64731"/>
        <dbReference type="EC" id="3.5.1.88"/>
    </reaction>
</comment>
<keyword evidence="5" id="KW-1185">Reference proteome</keyword>
<dbReference type="SUPFAM" id="SSF56420">
    <property type="entry name" value="Peptide deformylase"/>
    <property type="match status" value="1"/>
</dbReference>
<keyword evidence="2" id="KW-0479">Metal-binding</keyword>
<dbReference type="Pfam" id="PF13560">
    <property type="entry name" value="HTH_31"/>
    <property type="match status" value="1"/>
</dbReference>
<dbReference type="Gene3D" id="3.90.45.10">
    <property type="entry name" value="Peptide deformylase"/>
    <property type="match status" value="1"/>
</dbReference>
<dbReference type="HAMAP" id="MF_00163">
    <property type="entry name" value="Pep_deformylase"/>
    <property type="match status" value="1"/>
</dbReference>
<dbReference type="SMART" id="SM00530">
    <property type="entry name" value="HTH_XRE"/>
    <property type="match status" value="1"/>
</dbReference>
<gene>
    <name evidence="2" type="primary">def</name>
    <name evidence="4" type="ORF">Raf01_12350</name>
</gene>
<dbReference type="SUPFAM" id="SSF47413">
    <property type="entry name" value="lambda repressor-like DNA-binding domains"/>
    <property type="match status" value="1"/>
</dbReference>
<dbReference type="GO" id="GO:0046872">
    <property type="term" value="F:metal ion binding"/>
    <property type="evidence" value="ECO:0007669"/>
    <property type="project" value="UniProtKB-KW"/>
</dbReference>
<evidence type="ECO:0000313" key="4">
    <source>
        <dbReference type="EMBL" id="GIH13063.1"/>
    </source>
</evidence>
<dbReference type="PROSITE" id="PS50943">
    <property type="entry name" value="HTH_CROC1"/>
    <property type="match status" value="1"/>
</dbReference>
<evidence type="ECO:0000256" key="1">
    <source>
        <dbReference type="ARBA" id="ARBA00010759"/>
    </source>
</evidence>
<organism evidence="4 5">
    <name type="scientific">Rugosimonospora africana</name>
    <dbReference type="NCBI Taxonomy" id="556532"/>
    <lineage>
        <taxon>Bacteria</taxon>
        <taxon>Bacillati</taxon>
        <taxon>Actinomycetota</taxon>
        <taxon>Actinomycetes</taxon>
        <taxon>Micromonosporales</taxon>
        <taxon>Micromonosporaceae</taxon>
        <taxon>Rugosimonospora</taxon>
    </lineage>
</organism>
<comment type="function">
    <text evidence="2">Removes the formyl group from the N-terminal Met of newly synthesized proteins. Requires at least a dipeptide for an efficient rate of reaction. N-terminal L-methionine is a prerequisite for activity but the enzyme has broad specificity at other positions.</text>
</comment>
<evidence type="ECO:0000259" key="3">
    <source>
        <dbReference type="PROSITE" id="PS50943"/>
    </source>
</evidence>
<proteinExistence type="inferred from homology"/>
<comment type="caution">
    <text evidence="4">The sequence shown here is derived from an EMBL/GenBank/DDBJ whole genome shotgun (WGS) entry which is preliminary data.</text>
</comment>
<dbReference type="InterPro" id="IPR001387">
    <property type="entry name" value="Cro/C1-type_HTH"/>
</dbReference>
<dbReference type="EMBL" id="BONZ01000013">
    <property type="protein sequence ID" value="GIH13063.1"/>
    <property type="molecule type" value="Genomic_DNA"/>
</dbReference>
<dbReference type="InterPro" id="IPR036821">
    <property type="entry name" value="Peptide_deformylase_sf"/>
</dbReference>
<dbReference type="CDD" id="cd00093">
    <property type="entry name" value="HTH_XRE"/>
    <property type="match status" value="1"/>
</dbReference>
<feature type="domain" description="HTH cro/C1-type" evidence="3">
    <location>
        <begin position="17"/>
        <end position="65"/>
    </location>
</feature>
<keyword evidence="2" id="KW-0408">Iron</keyword>
<reference evidence="4" key="1">
    <citation type="submission" date="2021-01" db="EMBL/GenBank/DDBJ databases">
        <title>Whole genome shotgun sequence of Rugosimonospora africana NBRC 104875.</title>
        <authorList>
            <person name="Komaki H."/>
            <person name="Tamura T."/>
        </authorList>
    </citation>
    <scope>NUCLEOTIDE SEQUENCE</scope>
    <source>
        <strain evidence="4">NBRC 104875</strain>
    </source>
</reference>
<evidence type="ECO:0000256" key="2">
    <source>
        <dbReference type="HAMAP-Rule" id="MF_00163"/>
    </source>
</evidence>
<keyword evidence="2" id="KW-0378">Hydrolase</keyword>
<comment type="similarity">
    <text evidence="1 2">Belongs to the polypeptide deformylase family.</text>
</comment>
<dbReference type="GO" id="GO:0006412">
    <property type="term" value="P:translation"/>
    <property type="evidence" value="ECO:0007669"/>
    <property type="project" value="UniProtKB-UniRule"/>
</dbReference>
<protein>
    <recommendedName>
        <fullName evidence="2">Peptide deformylase</fullName>
        <shortName evidence="2">PDF</shortName>
        <ecNumber evidence="2">3.5.1.88</ecNumber>
    </recommendedName>
    <alternativeName>
        <fullName evidence="2">Polypeptide deformylase</fullName>
    </alternativeName>
</protein>
<dbReference type="InterPro" id="IPR023635">
    <property type="entry name" value="Peptide_deformylase"/>
</dbReference>